<proteinExistence type="predicted"/>
<reference evidence="2 3" key="1">
    <citation type="submission" date="2023-01" db="EMBL/GenBank/DDBJ databases">
        <title>Analysis of 21 Apiospora genomes using comparative genomics revels a genus with tremendous synthesis potential of carbohydrate active enzymes and secondary metabolites.</title>
        <authorList>
            <person name="Sorensen T."/>
        </authorList>
    </citation>
    <scope>NUCLEOTIDE SEQUENCE [LARGE SCALE GENOMIC DNA]</scope>
    <source>
        <strain evidence="2 3">CBS 83171</strain>
    </source>
</reference>
<evidence type="ECO:0000256" key="1">
    <source>
        <dbReference type="SAM" id="MobiDB-lite"/>
    </source>
</evidence>
<evidence type="ECO:0000313" key="3">
    <source>
        <dbReference type="Proteomes" id="UP001446871"/>
    </source>
</evidence>
<accession>A0ABR1VSI2</accession>
<evidence type="ECO:0000313" key="2">
    <source>
        <dbReference type="EMBL" id="KAK8072859.1"/>
    </source>
</evidence>
<comment type="caution">
    <text evidence="2">The sequence shown here is derived from an EMBL/GenBank/DDBJ whole genome shotgun (WGS) entry which is preliminary data.</text>
</comment>
<gene>
    <name evidence="2" type="ORF">PG996_006207</name>
</gene>
<name>A0ABR1VSI2_9PEZI</name>
<feature type="compositionally biased region" description="Low complexity" evidence="1">
    <location>
        <begin position="1"/>
        <end position="14"/>
    </location>
</feature>
<feature type="region of interest" description="Disordered" evidence="1">
    <location>
        <begin position="1"/>
        <end position="28"/>
    </location>
</feature>
<dbReference type="EMBL" id="JAQQWM010000003">
    <property type="protein sequence ID" value="KAK8072859.1"/>
    <property type="molecule type" value="Genomic_DNA"/>
</dbReference>
<organism evidence="2 3">
    <name type="scientific">Apiospora saccharicola</name>
    <dbReference type="NCBI Taxonomy" id="335842"/>
    <lineage>
        <taxon>Eukaryota</taxon>
        <taxon>Fungi</taxon>
        <taxon>Dikarya</taxon>
        <taxon>Ascomycota</taxon>
        <taxon>Pezizomycotina</taxon>
        <taxon>Sordariomycetes</taxon>
        <taxon>Xylariomycetidae</taxon>
        <taxon>Amphisphaeriales</taxon>
        <taxon>Apiosporaceae</taxon>
        <taxon>Apiospora</taxon>
    </lineage>
</organism>
<sequence>MSGSGNNNNNNAAAEPATSGELAHRHQRRWARLEKSKPYIAEFMANTPALANLTQEQKEQVEQEVRAQLGDDM</sequence>
<dbReference type="Proteomes" id="UP001446871">
    <property type="component" value="Unassembled WGS sequence"/>
</dbReference>
<protein>
    <submittedName>
        <fullName evidence="2">Uncharacterized protein</fullName>
    </submittedName>
</protein>
<keyword evidence="3" id="KW-1185">Reference proteome</keyword>